<feature type="transmembrane region" description="Helical" evidence="1">
    <location>
        <begin position="78"/>
        <end position="99"/>
    </location>
</feature>
<dbReference type="OMA" id="HIVEIWF"/>
<sequence length="190" mass="21505">MSKNIPFFVQSLPILFLGICSTHLVAKSLMLKHQLPSVSENATNTHFGLTCVTTAFLCILTSLIIVDILFKTHFTFRYVVFMNIAVVACGLFVTGYLLGHIVEIWFAKMSTIYSCRQLGIQTYLITSNSTGEEVRKLESAGCETAISSEFKNVFFDLLIQAVFIPLHILLTAFSWTFSGLYRPRWHEDFE</sequence>
<dbReference type="OrthoDB" id="5846613at2759"/>
<dbReference type="PaxDb" id="6239-F22B5.6"/>
<feature type="transmembrane region" description="Helical" evidence="1">
    <location>
        <begin position="157"/>
        <end position="177"/>
    </location>
</feature>
<dbReference type="FunCoup" id="Q19710">
    <property type="interactions" value="119"/>
</dbReference>
<gene>
    <name evidence="2" type="ORF">CELE_F22B5.6</name>
    <name evidence="2 4" type="ORF">F22B5.6</name>
</gene>
<dbReference type="eggNOG" id="ENOG502TIKQ">
    <property type="taxonomic scope" value="Eukaryota"/>
</dbReference>
<keyword evidence="1" id="KW-0472">Membrane</keyword>
<organism evidence="2 3">
    <name type="scientific">Caenorhabditis elegans</name>
    <dbReference type="NCBI Taxonomy" id="6239"/>
    <lineage>
        <taxon>Eukaryota</taxon>
        <taxon>Metazoa</taxon>
        <taxon>Ecdysozoa</taxon>
        <taxon>Nematoda</taxon>
        <taxon>Chromadorea</taxon>
        <taxon>Rhabditida</taxon>
        <taxon>Rhabditina</taxon>
        <taxon>Rhabditomorpha</taxon>
        <taxon>Rhabditoidea</taxon>
        <taxon>Rhabditidae</taxon>
        <taxon>Peloderinae</taxon>
        <taxon>Caenorhabditis</taxon>
    </lineage>
</organism>
<keyword evidence="2" id="KW-0675">Receptor</keyword>
<keyword evidence="1" id="KW-0812">Transmembrane</keyword>
<dbReference type="GeneID" id="184810"/>
<dbReference type="AlphaFoldDB" id="Q19710"/>
<keyword evidence="1" id="KW-1133">Transmembrane helix</keyword>
<dbReference type="UCSC" id="F22B5.6">
    <property type="organism name" value="c. elegans"/>
</dbReference>
<dbReference type="HOGENOM" id="CLU_1429209_0_0_1"/>
<dbReference type="EMBL" id="BX284602">
    <property type="protein sequence ID" value="CAA90358.2"/>
    <property type="molecule type" value="Genomic_DNA"/>
</dbReference>
<reference evidence="2 3" key="1">
    <citation type="journal article" date="1998" name="Science">
        <title>Genome sequence of the nematode C. elegans: a platform for investigating biology.</title>
        <authorList>
            <consortium name="The C. elegans sequencing consortium"/>
            <person name="Sulson J.E."/>
            <person name="Waterston R."/>
        </authorList>
    </citation>
    <scope>NUCLEOTIDE SEQUENCE [LARGE SCALE GENOMIC DNA]</scope>
    <source>
        <strain evidence="2 3">Bristol N2</strain>
    </source>
</reference>
<dbReference type="WormBase" id="F22B5.6">
    <property type="protein sequence ID" value="CE44304"/>
    <property type="gene ID" value="WBGene00009044"/>
</dbReference>
<dbReference type="CTD" id="184810"/>
<dbReference type="RefSeq" id="NP_495783.2">
    <property type="nucleotide sequence ID" value="NM_063382.2"/>
</dbReference>
<evidence type="ECO:0000256" key="1">
    <source>
        <dbReference type="SAM" id="Phobius"/>
    </source>
</evidence>
<evidence type="ECO:0000313" key="2">
    <source>
        <dbReference type="EMBL" id="CAA90358.2"/>
    </source>
</evidence>
<protein>
    <submittedName>
        <fullName evidence="2">Serpentine Receptor, class J</fullName>
    </submittedName>
</protein>
<name>Q19710_CAEEL</name>
<accession>Q19710</accession>
<proteinExistence type="predicted"/>
<feature type="transmembrane region" description="Helical" evidence="1">
    <location>
        <begin position="46"/>
        <end position="66"/>
    </location>
</feature>
<keyword evidence="3" id="KW-1185">Reference proteome</keyword>
<evidence type="ECO:0000313" key="3">
    <source>
        <dbReference type="Proteomes" id="UP000001940"/>
    </source>
</evidence>
<dbReference type="AGR" id="WB:WBGene00009044"/>
<feature type="transmembrane region" description="Helical" evidence="1">
    <location>
        <begin position="7"/>
        <end position="26"/>
    </location>
</feature>
<dbReference type="InParanoid" id="Q19710"/>
<dbReference type="Proteomes" id="UP000001940">
    <property type="component" value="Chromosome II"/>
</dbReference>
<dbReference type="Bgee" id="WBGene00009044">
    <property type="expression patterns" value="Expressed in adult organism and 2 other cell types or tissues"/>
</dbReference>
<evidence type="ECO:0000313" key="4">
    <source>
        <dbReference type="WormBase" id="F22B5.6"/>
    </source>
</evidence>
<dbReference type="KEGG" id="cel:CELE_F22B5.6"/>